<keyword evidence="2" id="KW-1185">Reference proteome</keyword>
<keyword evidence="1" id="KW-0808">Transferase</keyword>
<protein>
    <submittedName>
        <fullName evidence="1">Shikimate kinase domain-containing protein</fullName>
    </submittedName>
</protein>
<reference evidence="1 2" key="1">
    <citation type="journal article" date="2019" name="Appl. Microbiol. Biotechnol.">
        <title>Genome sequence of Isaria javanica and comparative genome analysis insights into family S53 peptidase evolution in fungal entomopathogens.</title>
        <authorList>
            <person name="Lin R."/>
            <person name="Zhang X."/>
            <person name="Xin B."/>
            <person name="Zou M."/>
            <person name="Gao Y."/>
            <person name="Qin F."/>
            <person name="Hu Q."/>
            <person name="Xie B."/>
            <person name="Cheng X."/>
        </authorList>
    </citation>
    <scope>NUCLEOTIDE SEQUENCE [LARGE SCALE GENOMIC DNA]</scope>
    <source>
        <strain evidence="1 2">IJ1G</strain>
    </source>
</reference>
<organism evidence="1 2">
    <name type="scientific">Cordyceps javanica</name>
    <dbReference type="NCBI Taxonomy" id="43265"/>
    <lineage>
        <taxon>Eukaryota</taxon>
        <taxon>Fungi</taxon>
        <taxon>Dikarya</taxon>
        <taxon>Ascomycota</taxon>
        <taxon>Pezizomycotina</taxon>
        <taxon>Sordariomycetes</taxon>
        <taxon>Hypocreomycetidae</taxon>
        <taxon>Hypocreales</taxon>
        <taxon>Cordycipitaceae</taxon>
        <taxon>Cordyceps</taxon>
    </lineage>
</organism>
<evidence type="ECO:0000313" key="1">
    <source>
        <dbReference type="EMBL" id="TQV90080.1"/>
    </source>
</evidence>
<dbReference type="GO" id="GO:0016301">
    <property type="term" value="F:kinase activity"/>
    <property type="evidence" value="ECO:0007669"/>
    <property type="project" value="UniProtKB-KW"/>
</dbReference>
<dbReference type="Pfam" id="PF01202">
    <property type="entry name" value="SKI"/>
    <property type="match status" value="1"/>
</dbReference>
<dbReference type="OrthoDB" id="4984254at2759"/>
<dbReference type="InterPro" id="IPR027417">
    <property type="entry name" value="P-loop_NTPase"/>
</dbReference>
<dbReference type="Gene3D" id="3.40.50.300">
    <property type="entry name" value="P-loop containing nucleotide triphosphate hydrolases"/>
    <property type="match status" value="1"/>
</dbReference>
<proteinExistence type="predicted"/>
<dbReference type="Proteomes" id="UP000315783">
    <property type="component" value="Unassembled WGS sequence"/>
</dbReference>
<dbReference type="AlphaFoldDB" id="A0A545UKU3"/>
<dbReference type="InterPro" id="IPR031322">
    <property type="entry name" value="Shikimate/glucono_kinase"/>
</dbReference>
<gene>
    <name evidence="1" type="ORF">IF1G_11252</name>
</gene>
<dbReference type="EMBL" id="SPUK01000038">
    <property type="protein sequence ID" value="TQV90080.1"/>
    <property type="molecule type" value="Genomic_DNA"/>
</dbReference>
<dbReference type="STRING" id="43265.A0A545UKU3"/>
<accession>A0A545UKU3</accession>
<evidence type="ECO:0000313" key="2">
    <source>
        <dbReference type="Proteomes" id="UP000315783"/>
    </source>
</evidence>
<sequence>METRTVILIGPEGAGKSTIGKLLAKALSKELFSLDRHRNELYAPYNYNQAEAEQIYKEQGEWAFYLHWTAFEFKAVSHILQNALNAHDTFYGKILDFGAGHSVYEKPEQLAAIEEYLRPYPDVFLILPCKDTEEAIRVREARRGHKLGLNKHFLEHESNRRLAKHIIYTKNKTPTESLEELLQVLLTKSTSG</sequence>
<name>A0A545UKU3_9HYPO</name>
<keyword evidence="1" id="KW-0418">Kinase</keyword>
<comment type="caution">
    <text evidence="1">The sequence shown here is derived from an EMBL/GenBank/DDBJ whole genome shotgun (WGS) entry which is preliminary data.</text>
</comment>
<dbReference type="SUPFAM" id="SSF52540">
    <property type="entry name" value="P-loop containing nucleoside triphosphate hydrolases"/>
    <property type="match status" value="1"/>
</dbReference>